<sequence length="152" mass="17486">MKPDYFLYGRRVILVEYDTAMNWSSSLPNANWLCILVSDDCERRYLDEVISKIIGKDVGWVATIGNQCELVHDLIDEEIAFRQVDIEPLYLPKHDIMTTFHHDFADGIWFSIVAAHDDDFEIETVVILDLTRGARNDEIQAALKSISDEEAH</sequence>
<feature type="domain" description="DUF7684" evidence="1">
    <location>
        <begin position="30"/>
        <end position="141"/>
    </location>
</feature>
<organism evidence="2">
    <name type="scientific">Dyadobacter sp. 676</name>
    <dbReference type="NCBI Taxonomy" id="3088362"/>
    <lineage>
        <taxon>Bacteria</taxon>
        <taxon>Pseudomonadati</taxon>
        <taxon>Bacteroidota</taxon>
        <taxon>Cytophagia</taxon>
        <taxon>Cytophagales</taxon>
        <taxon>Spirosomataceae</taxon>
        <taxon>Dyadobacter</taxon>
    </lineage>
</organism>
<dbReference type="RefSeq" id="WP_353722058.1">
    <property type="nucleotide sequence ID" value="NZ_CP159289.1"/>
</dbReference>
<reference evidence="2" key="1">
    <citation type="submission" date="2024-06" db="EMBL/GenBank/DDBJ databases">
        <title>Sequencing and assembly of the genome of Dyadobacter sp. strain 676, a symbiont of Cyamopsis tetragonoloba.</title>
        <authorList>
            <person name="Guro P."/>
            <person name="Sazanova A."/>
            <person name="Kuznetsova I."/>
            <person name="Belimov A."/>
            <person name="Safronova V."/>
        </authorList>
    </citation>
    <scope>NUCLEOTIDE SEQUENCE</scope>
    <source>
        <strain evidence="2">676</strain>
    </source>
</reference>
<proteinExistence type="predicted"/>
<dbReference type="InterPro" id="IPR056101">
    <property type="entry name" value="DUF7684"/>
</dbReference>
<protein>
    <recommendedName>
        <fullName evidence="1">DUF7684 domain-containing protein</fullName>
    </recommendedName>
</protein>
<dbReference type="Pfam" id="PF24733">
    <property type="entry name" value="DUF7684"/>
    <property type="match status" value="1"/>
</dbReference>
<evidence type="ECO:0000259" key="1">
    <source>
        <dbReference type="Pfam" id="PF24733"/>
    </source>
</evidence>
<accession>A0AAU8FQW1</accession>
<name>A0AAU8FQW1_9BACT</name>
<dbReference type="EMBL" id="CP159289">
    <property type="protein sequence ID" value="XCH26775.1"/>
    <property type="molecule type" value="Genomic_DNA"/>
</dbReference>
<dbReference type="AlphaFoldDB" id="A0AAU8FQW1"/>
<gene>
    <name evidence="2" type="ORF">ABV298_10415</name>
</gene>
<evidence type="ECO:0000313" key="2">
    <source>
        <dbReference type="EMBL" id="XCH26775.1"/>
    </source>
</evidence>